<feature type="domain" description="Extensin-like C-terminal" evidence="3">
    <location>
        <begin position="65"/>
        <end position="237"/>
    </location>
</feature>
<accession>A0A0N9V0E2</accession>
<evidence type="ECO:0000256" key="1">
    <source>
        <dbReference type="SAM" id="MobiDB-lite"/>
    </source>
</evidence>
<protein>
    <submittedName>
        <fullName evidence="4">Extensin</fullName>
    </submittedName>
</protein>
<dbReference type="Proteomes" id="UP000058074">
    <property type="component" value="Chromosome"/>
</dbReference>
<dbReference type="RefSeq" id="WP_054588867.1">
    <property type="nucleotide sequence ID" value="NZ_CP012700.1"/>
</dbReference>
<dbReference type="AlphaFoldDB" id="A0A0N9V0E2"/>
<dbReference type="EMBL" id="CP012700">
    <property type="protein sequence ID" value="ALH81713.1"/>
    <property type="molecule type" value="Genomic_DNA"/>
</dbReference>
<evidence type="ECO:0000313" key="4">
    <source>
        <dbReference type="EMBL" id="ALH81713.1"/>
    </source>
</evidence>
<reference evidence="4 5" key="1">
    <citation type="journal article" date="2015" name="Genome Announc.">
        <title>Complete Genome Sequence of Polypropylene Glycol- and Polyethylene Glycol-Degrading Sphingopyxis macrogoltabida Strain EY-1.</title>
        <authorList>
            <person name="Ohtsubo Y."/>
            <person name="Nagata Y."/>
            <person name="Numata M."/>
            <person name="Tsuchikane K."/>
            <person name="Hosoyama A."/>
            <person name="Yamazoe A."/>
            <person name="Tsuda M."/>
            <person name="Fujita N."/>
            <person name="Kawai F."/>
        </authorList>
    </citation>
    <scope>NUCLEOTIDE SEQUENCE [LARGE SCALE GENOMIC DNA]</scope>
    <source>
        <strain evidence="4 5">EY-1</strain>
    </source>
</reference>
<dbReference type="InterPro" id="IPR009683">
    <property type="entry name" value="Extensin-like_C"/>
</dbReference>
<feature type="region of interest" description="Disordered" evidence="1">
    <location>
        <begin position="30"/>
        <end position="57"/>
    </location>
</feature>
<dbReference type="KEGG" id="smag:AN936_15530"/>
<organism evidence="4 5">
    <name type="scientific">Sphingopyxis macrogoltabida</name>
    <name type="common">Sphingomonas macrogoltabidus</name>
    <dbReference type="NCBI Taxonomy" id="33050"/>
    <lineage>
        <taxon>Bacteria</taxon>
        <taxon>Pseudomonadati</taxon>
        <taxon>Pseudomonadota</taxon>
        <taxon>Alphaproteobacteria</taxon>
        <taxon>Sphingomonadales</taxon>
        <taxon>Sphingomonadaceae</taxon>
        <taxon>Sphingopyxis</taxon>
    </lineage>
</organism>
<feature type="chain" id="PRO_5006039198" evidence="2">
    <location>
        <begin position="21"/>
        <end position="237"/>
    </location>
</feature>
<sequence>MAIPSFLQPRMLVAATMALALSACFGTPEAMKNNRGKRPDASASANTPKRPQVTGTPSFTSAEAQQCAFDLKQAGVRFTPLPNQDHGGGCSSIDSVKLLDIGTPVTNLGAMTCPLARNFAAWAQYAVRPAARKYFGQEVVKIETYGTYSCRNIYGGRSGRLSQHAYSNAVDVSGFVLADGRRIMLDGGWQGDKPSQDFLRALHKSACRRFGTVLSPDYNAAHYNHFHLDMSGNGYCR</sequence>
<proteinExistence type="predicted"/>
<dbReference type="PATRIC" id="fig|33050.5.peg.3220"/>
<feature type="signal peptide" evidence="2">
    <location>
        <begin position="1"/>
        <end position="20"/>
    </location>
</feature>
<dbReference type="Pfam" id="PF06904">
    <property type="entry name" value="Extensin-like_C"/>
    <property type="match status" value="1"/>
</dbReference>
<feature type="compositionally biased region" description="Polar residues" evidence="1">
    <location>
        <begin position="43"/>
        <end position="57"/>
    </location>
</feature>
<evidence type="ECO:0000256" key="2">
    <source>
        <dbReference type="SAM" id="SignalP"/>
    </source>
</evidence>
<keyword evidence="2" id="KW-0732">Signal</keyword>
<name>A0A0N9V0E2_SPHMC</name>
<gene>
    <name evidence="4" type="ORF">AN936_15530</name>
</gene>
<evidence type="ECO:0000313" key="5">
    <source>
        <dbReference type="Proteomes" id="UP000058074"/>
    </source>
</evidence>
<evidence type="ECO:0000259" key="3">
    <source>
        <dbReference type="Pfam" id="PF06904"/>
    </source>
</evidence>